<dbReference type="RefSeq" id="WP_270118662.1">
    <property type="nucleotide sequence ID" value="NZ_BAAAOL010000017.1"/>
</dbReference>
<gene>
    <name evidence="2" type="ORF">GALLR39Z86_34080</name>
</gene>
<dbReference type="GO" id="GO:0019243">
    <property type="term" value="P:methylglyoxal catabolic process to D-lactate via S-lactoyl-glutathione"/>
    <property type="evidence" value="ECO:0007669"/>
    <property type="project" value="TreeGrafter"/>
</dbReference>
<reference evidence="2" key="1">
    <citation type="submission" date="2022-12" db="EMBL/GenBank/DDBJ databases">
        <title>Reference genome sequencing for broad-spectrum identification of bacterial and archaeal isolates by mass spectrometry.</title>
        <authorList>
            <person name="Sekiguchi Y."/>
            <person name="Tourlousse D.M."/>
        </authorList>
    </citation>
    <scope>NUCLEOTIDE SEQUENCE</scope>
    <source>
        <strain evidence="2">LLR39Z86</strain>
    </source>
</reference>
<dbReference type="GO" id="GO:0005737">
    <property type="term" value="C:cytoplasm"/>
    <property type="evidence" value="ECO:0007669"/>
    <property type="project" value="TreeGrafter"/>
</dbReference>
<dbReference type="Gene3D" id="3.40.50.880">
    <property type="match status" value="1"/>
</dbReference>
<dbReference type="GO" id="GO:0019172">
    <property type="term" value="F:glyoxalase III activity"/>
    <property type="evidence" value="ECO:0007669"/>
    <property type="project" value="TreeGrafter"/>
</dbReference>
<dbReference type="EMBL" id="BSDT01000001">
    <property type="protein sequence ID" value="GLI43558.1"/>
    <property type="molecule type" value="Genomic_DNA"/>
</dbReference>
<dbReference type="Pfam" id="PF01965">
    <property type="entry name" value="DJ-1_PfpI"/>
    <property type="match status" value="1"/>
</dbReference>
<dbReference type="InterPro" id="IPR029062">
    <property type="entry name" value="Class_I_gatase-like"/>
</dbReference>
<dbReference type="PANTHER" id="PTHR48094:SF22">
    <property type="entry name" value="DJ-1_PFPI DOMAIN-CONTAINING PROTEIN"/>
    <property type="match status" value="1"/>
</dbReference>
<keyword evidence="3" id="KW-1185">Reference proteome</keyword>
<feature type="domain" description="DJ-1/PfpI" evidence="1">
    <location>
        <begin position="26"/>
        <end position="225"/>
    </location>
</feature>
<proteinExistence type="predicted"/>
<dbReference type="Proteomes" id="UP001144313">
    <property type="component" value="Unassembled WGS sequence"/>
</dbReference>
<evidence type="ECO:0000313" key="3">
    <source>
        <dbReference type="Proteomes" id="UP001144313"/>
    </source>
</evidence>
<dbReference type="PANTHER" id="PTHR48094">
    <property type="entry name" value="PROTEIN/NUCLEIC ACID DEGLYCASE DJ-1-RELATED"/>
    <property type="match status" value="1"/>
</dbReference>
<evidence type="ECO:0000259" key="1">
    <source>
        <dbReference type="Pfam" id="PF01965"/>
    </source>
</evidence>
<dbReference type="InterPro" id="IPR050325">
    <property type="entry name" value="Prot/Nucl_acid_deglycase"/>
</dbReference>
<dbReference type="SUPFAM" id="SSF52317">
    <property type="entry name" value="Class I glutamine amidotransferase-like"/>
    <property type="match status" value="1"/>
</dbReference>
<name>A0A9W6LHF3_9ACTN</name>
<dbReference type="InterPro" id="IPR002818">
    <property type="entry name" value="DJ-1/PfpI"/>
</dbReference>
<accession>A0A9W6LHF3</accession>
<dbReference type="AlphaFoldDB" id="A0A9W6LHF3"/>
<evidence type="ECO:0000313" key="2">
    <source>
        <dbReference type="EMBL" id="GLI43558.1"/>
    </source>
</evidence>
<protein>
    <submittedName>
        <fullName evidence="2">Dimethylallyltransferase</fullName>
    </submittedName>
</protein>
<sequence length="230" mass="23783">MAKILFIMTGADEWTLNDGTRHTTGFWAEEAVVPLEAFKHAGHQVTVATPGGVVPPVDAASLTDEVAGDAETAAHLRTVVASADEFTKPVDLSIVDLAAFDAVYAPGGHGPMEDLAVDADAGRLLAGALRAGKPVGLVCHGLAALLAADADGVNAFAGYRATGFTNAEERLAGLADKAPWLLQDRLEAAGIEFAPADPFTAHVQVDRNLVTAQNPQSSTAFAEAFNARIG</sequence>
<organism evidence="2 3">
    <name type="scientific">Glycomyces algeriensis</name>
    <dbReference type="NCBI Taxonomy" id="256037"/>
    <lineage>
        <taxon>Bacteria</taxon>
        <taxon>Bacillati</taxon>
        <taxon>Actinomycetota</taxon>
        <taxon>Actinomycetes</taxon>
        <taxon>Glycomycetales</taxon>
        <taxon>Glycomycetaceae</taxon>
        <taxon>Glycomyces</taxon>
    </lineage>
</organism>
<comment type="caution">
    <text evidence="2">The sequence shown here is derived from an EMBL/GenBank/DDBJ whole genome shotgun (WGS) entry which is preliminary data.</text>
</comment>
<dbReference type="CDD" id="cd03141">
    <property type="entry name" value="GATase1_Hsp31_like"/>
    <property type="match status" value="1"/>
</dbReference>